<dbReference type="NCBIfam" id="TIGR00229">
    <property type="entry name" value="sensory_box"/>
    <property type="match status" value="1"/>
</dbReference>
<dbReference type="SUPFAM" id="SSF52172">
    <property type="entry name" value="CheY-like"/>
    <property type="match status" value="1"/>
</dbReference>
<dbReference type="Proteomes" id="UP000245802">
    <property type="component" value="Chromosome"/>
</dbReference>
<dbReference type="Gene3D" id="3.40.50.2300">
    <property type="match status" value="1"/>
</dbReference>
<sequence length="590" mass="62087">MRRAAVAPADATRRGGTARSSFVNLSALALVLAGLAPLAHLCARAGRWHPVIGRTFRGASVVVTVCVLTAAWAGPGVPYLTVTGAVVPLALVGAAFDRASRERRPGADQQHRDRLRLLDAALGASRDGVLVTAARPTVVGLQIVYANPAFERLTGYGIDEALGQSPSMLYAEDCEADREKVRAALRSDAPGRFEVPARRKDGTEVCVEWDVVPVPGPPDGCEYRVAVLRDTTERRRLEEQLRNAAKLEAVGRLAAGVAHDFNNLLTVIGGSAALLDGPAGRGPNAARLVGEVRFAAERGQWLVRQLLTFARPQAAGREPLDLGRVASDLAPILARVVGPAIETDVDTPAEPVFVLADRGELEQALLNLATNARDAMPGGGRLALRVRAGADWVRVAVTDTGSGMPPEVRERIFEPFFTTKGPDVGTGLGLTTVKQVAERCGGRIAVESAPGRGTTFDIDLPRCPAPAPAPTGTSRTVLLAEDEPGVRALARLILQGQGYNVTEAADGAEALKLLEGGGAFDLLVTDVRMPGADGGRVAARARELLPAVRVVFMSGFTDTEPAVPGSVFLPKPFPPAALARATQHARSPHN</sequence>
<evidence type="ECO:0000313" key="10">
    <source>
        <dbReference type="EMBL" id="AWM36038.1"/>
    </source>
</evidence>
<dbReference type="SMART" id="SM00091">
    <property type="entry name" value="PAS"/>
    <property type="match status" value="1"/>
</dbReference>
<dbReference type="InterPro" id="IPR036097">
    <property type="entry name" value="HisK_dim/P_sf"/>
</dbReference>
<dbReference type="Gene3D" id="1.10.287.130">
    <property type="match status" value="1"/>
</dbReference>
<dbReference type="Pfam" id="PF02518">
    <property type="entry name" value="HATPase_c"/>
    <property type="match status" value="1"/>
</dbReference>
<dbReference type="PANTHER" id="PTHR43065:SF42">
    <property type="entry name" value="TWO-COMPONENT SENSOR PPRA"/>
    <property type="match status" value="1"/>
</dbReference>
<dbReference type="InterPro" id="IPR011006">
    <property type="entry name" value="CheY-like_superfamily"/>
</dbReference>
<dbReference type="InterPro" id="IPR005467">
    <property type="entry name" value="His_kinase_dom"/>
</dbReference>
<dbReference type="SUPFAM" id="SSF55785">
    <property type="entry name" value="PYP-like sensor domain (PAS domain)"/>
    <property type="match status" value="1"/>
</dbReference>
<accession>A0A2Z3GRT8</accession>
<dbReference type="PANTHER" id="PTHR43065">
    <property type="entry name" value="SENSOR HISTIDINE KINASE"/>
    <property type="match status" value="1"/>
</dbReference>
<dbReference type="Pfam" id="PF13426">
    <property type="entry name" value="PAS_9"/>
    <property type="match status" value="1"/>
</dbReference>
<dbReference type="SUPFAM" id="SSF55874">
    <property type="entry name" value="ATPase domain of HSP90 chaperone/DNA topoisomerase II/histidine kinase"/>
    <property type="match status" value="1"/>
</dbReference>
<feature type="modified residue" description="4-aspartylphosphate" evidence="4">
    <location>
        <position position="526"/>
    </location>
</feature>
<dbReference type="GO" id="GO:0000155">
    <property type="term" value="F:phosphorelay sensor kinase activity"/>
    <property type="evidence" value="ECO:0007669"/>
    <property type="project" value="InterPro"/>
</dbReference>
<feature type="domain" description="PAC" evidence="9">
    <location>
        <begin position="191"/>
        <end position="243"/>
    </location>
</feature>
<dbReference type="Gene3D" id="3.30.565.10">
    <property type="entry name" value="Histidine kinase-like ATPase, C-terminal domain"/>
    <property type="match status" value="1"/>
</dbReference>
<evidence type="ECO:0000259" key="7">
    <source>
        <dbReference type="PROSITE" id="PS50110"/>
    </source>
</evidence>
<dbReference type="EC" id="2.7.13.3" evidence="2"/>
<protein>
    <recommendedName>
        <fullName evidence="2">histidine kinase</fullName>
        <ecNumber evidence="2">2.7.13.3</ecNumber>
    </recommendedName>
</protein>
<evidence type="ECO:0000256" key="1">
    <source>
        <dbReference type="ARBA" id="ARBA00000085"/>
    </source>
</evidence>
<comment type="catalytic activity">
    <reaction evidence="1">
        <text>ATP + protein L-histidine = ADP + protein N-phospho-L-histidine.</text>
        <dbReference type="EC" id="2.7.13.3"/>
    </reaction>
</comment>
<dbReference type="InterPro" id="IPR036890">
    <property type="entry name" value="HATPase_C_sf"/>
</dbReference>
<dbReference type="InterPro" id="IPR003661">
    <property type="entry name" value="HisK_dim/P_dom"/>
</dbReference>
<proteinExistence type="predicted"/>
<feature type="transmembrane region" description="Helical" evidence="5">
    <location>
        <begin position="22"/>
        <end position="43"/>
    </location>
</feature>
<dbReference type="SUPFAM" id="SSF47384">
    <property type="entry name" value="Homodimeric domain of signal transducing histidine kinase"/>
    <property type="match status" value="1"/>
</dbReference>
<dbReference type="CDD" id="cd00082">
    <property type="entry name" value="HisKA"/>
    <property type="match status" value="1"/>
</dbReference>
<dbReference type="Pfam" id="PF00512">
    <property type="entry name" value="HisKA"/>
    <property type="match status" value="1"/>
</dbReference>
<dbReference type="EMBL" id="CP025958">
    <property type="protein sequence ID" value="AWM36038.1"/>
    <property type="molecule type" value="Genomic_DNA"/>
</dbReference>
<evidence type="ECO:0000256" key="3">
    <source>
        <dbReference type="ARBA" id="ARBA00022553"/>
    </source>
</evidence>
<dbReference type="InterPro" id="IPR000700">
    <property type="entry name" value="PAS-assoc_C"/>
</dbReference>
<dbReference type="PROSITE" id="PS50109">
    <property type="entry name" value="HIS_KIN"/>
    <property type="match status" value="1"/>
</dbReference>
<dbReference type="InterPro" id="IPR003594">
    <property type="entry name" value="HATPase_dom"/>
</dbReference>
<feature type="domain" description="PAS" evidence="8">
    <location>
        <begin position="140"/>
        <end position="188"/>
    </location>
</feature>
<evidence type="ECO:0000259" key="8">
    <source>
        <dbReference type="PROSITE" id="PS50112"/>
    </source>
</evidence>
<feature type="domain" description="Histidine kinase" evidence="6">
    <location>
        <begin position="256"/>
        <end position="464"/>
    </location>
</feature>
<evidence type="ECO:0000256" key="5">
    <source>
        <dbReference type="SAM" id="Phobius"/>
    </source>
</evidence>
<evidence type="ECO:0000313" key="11">
    <source>
        <dbReference type="Proteomes" id="UP000245802"/>
    </source>
</evidence>
<evidence type="ECO:0000259" key="6">
    <source>
        <dbReference type="PROSITE" id="PS50109"/>
    </source>
</evidence>
<name>A0A2Z3GRT8_9BACT</name>
<dbReference type="InterPro" id="IPR001789">
    <property type="entry name" value="Sig_transdc_resp-reg_receiver"/>
</dbReference>
<organism evidence="10 11">
    <name type="scientific">Gemmata obscuriglobus</name>
    <dbReference type="NCBI Taxonomy" id="114"/>
    <lineage>
        <taxon>Bacteria</taxon>
        <taxon>Pseudomonadati</taxon>
        <taxon>Planctomycetota</taxon>
        <taxon>Planctomycetia</taxon>
        <taxon>Gemmatales</taxon>
        <taxon>Gemmataceae</taxon>
        <taxon>Gemmata</taxon>
    </lineage>
</organism>
<dbReference type="PRINTS" id="PR00344">
    <property type="entry name" value="BCTRLSENSOR"/>
</dbReference>
<dbReference type="InterPro" id="IPR035965">
    <property type="entry name" value="PAS-like_dom_sf"/>
</dbReference>
<dbReference type="InterPro" id="IPR004358">
    <property type="entry name" value="Sig_transdc_His_kin-like_C"/>
</dbReference>
<dbReference type="PROSITE" id="PS50112">
    <property type="entry name" value="PAS"/>
    <property type="match status" value="1"/>
</dbReference>
<dbReference type="SMART" id="SM00448">
    <property type="entry name" value="REC"/>
    <property type="match status" value="1"/>
</dbReference>
<keyword evidence="5" id="KW-1133">Transmembrane helix</keyword>
<keyword evidence="5" id="KW-0472">Membrane</keyword>
<dbReference type="Gene3D" id="3.30.450.20">
    <property type="entry name" value="PAS domain"/>
    <property type="match status" value="1"/>
</dbReference>
<keyword evidence="11" id="KW-1185">Reference proteome</keyword>
<dbReference type="SMART" id="SM00388">
    <property type="entry name" value="HisKA"/>
    <property type="match status" value="1"/>
</dbReference>
<dbReference type="InterPro" id="IPR000014">
    <property type="entry name" value="PAS"/>
</dbReference>
<feature type="domain" description="Response regulatory" evidence="7">
    <location>
        <begin position="476"/>
        <end position="586"/>
    </location>
</feature>
<dbReference type="SMART" id="SM00387">
    <property type="entry name" value="HATPase_c"/>
    <property type="match status" value="1"/>
</dbReference>
<keyword evidence="10" id="KW-0418">Kinase</keyword>
<evidence type="ECO:0000259" key="9">
    <source>
        <dbReference type="PROSITE" id="PS50113"/>
    </source>
</evidence>
<evidence type="ECO:0000256" key="4">
    <source>
        <dbReference type="PROSITE-ProRule" id="PRU00169"/>
    </source>
</evidence>
<dbReference type="KEGG" id="gog:C1280_02790"/>
<dbReference type="Pfam" id="PF00072">
    <property type="entry name" value="Response_reg"/>
    <property type="match status" value="1"/>
</dbReference>
<dbReference type="CDD" id="cd00130">
    <property type="entry name" value="PAS"/>
    <property type="match status" value="1"/>
</dbReference>
<reference evidence="10 11" key="1">
    <citation type="submission" date="2018-01" db="EMBL/GenBank/DDBJ databases">
        <title>G. obscuriglobus.</title>
        <authorList>
            <person name="Franke J."/>
            <person name="Blomberg W."/>
            <person name="Selmecki A."/>
        </authorList>
    </citation>
    <scope>NUCLEOTIDE SEQUENCE [LARGE SCALE GENOMIC DNA]</scope>
    <source>
        <strain evidence="10 11">DSM 5831</strain>
    </source>
</reference>
<keyword evidence="3 4" id="KW-0597">Phosphoprotein</keyword>
<keyword evidence="5" id="KW-0812">Transmembrane</keyword>
<dbReference type="AlphaFoldDB" id="A0A2Z3GRT8"/>
<evidence type="ECO:0000256" key="2">
    <source>
        <dbReference type="ARBA" id="ARBA00012438"/>
    </source>
</evidence>
<dbReference type="PROSITE" id="PS50110">
    <property type="entry name" value="RESPONSE_REGULATORY"/>
    <property type="match status" value="1"/>
</dbReference>
<dbReference type="OrthoDB" id="9785252at2"/>
<keyword evidence="10" id="KW-0808">Transferase</keyword>
<dbReference type="PROSITE" id="PS50113">
    <property type="entry name" value="PAC"/>
    <property type="match status" value="1"/>
</dbReference>
<gene>
    <name evidence="10" type="ORF">C1280_02790</name>
</gene>